<dbReference type="AlphaFoldDB" id="A0A939GC37"/>
<dbReference type="Gene3D" id="1.25.40.10">
    <property type="entry name" value="Tetratricopeptide repeat domain"/>
    <property type="match status" value="1"/>
</dbReference>
<evidence type="ECO:0000313" key="2">
    <source>
        <dbReference type="EMBL" id="MBO0934820.1"/>
    </source>
</evidence>
<name>A0A939GC37_9BACT</name>
<evidence type="ECO:0000313" key="3">
    <source>
        <dbReference type="Proteomes" id="UP000664795"/>
    </source>
</evidence>
<reference evidence="2 3" key="1">
    <citation type="submission" date="2021-03" db="EMBL/GenBank/DDBJ databases">
        <title>Fibrella sp. HMF5036 genome sequencing and assembly.</title>
        <authorList>
            <person name="Kang H."/>
            <person name="Kim H."/>
            <person name="Bae S."/>
            <person name="Joh K."/>
        </authorList>
    </citation>
    <scope>NUCLEOTIDE SEQUENCE [LARGE SCALE GENOMIC DNA]</scope>
    <source>
        <strain evidence="2 3">HMF5036</strain>
    </source>
</reference>
<protein>
    <recommendedName>
        <fullName evidence="4">Tetratricopeptide repeat protein</fullName>
    </recommendedName>
</protein>
<dbReference type="RefSeq" id="WP_207338786.1">
    <property type="nucleotide sequence ID" value="NZ_JAFMYU010000039.1"/>
</dbReference>
<feature type="chain" id="PRO_5037672698" description="Tetratricopeptide repeat protein" evidence="1">
    <location>
        <begin position="21"/>
        <end position="254"/>
    </location>
</feature>
<gene>
    <name evidence="2" type="ORF">J2I48_27665</name>
</gene>
<dbReference type="InterPro" id="IPR011990">
    <property type="entry name" value="TPR-like_helical_dom_sf"/>
</dbReference>
<dbReference type="EMBL" id="JAFMYU010000039">
    <property type="protein sequence ID" value="MBO0934820.1"/>
    <property type="molecule type" value="Genomic_DNA"/>
</dbReference>
<proteinExistence type="predicted"/>
<dbReference type="SUPFAM" id="SSF48452">
    <property type="entry name" value="TPR-like"/>
    <property type="match status" value="1"/>
</dbReference>
<comment type="caution">
    <text evidence="2">The sequence shown here is derived from an EMBL/GenBank/DDBJ whole genome shotgun (WGS) entry which is preliminary data.</text>
</comment>
<evidence type="ECO:0008006" key="4">
    <source>
        <dbReference type="Google" id="ProtNLM"/>
    </source>
</evidence>
<keyword evidence="1" id="KW-0732">Signal</keyword>
<sequence length="254" mass="28906">MKRLLLISLICLLSSLYTCAQQTYAIKDTAYKQAVEDALLSLKKSDYQACLNQYKRAFDLSQKSALSTLRAAVCAYQCGQTEQAYNFIQKAIALDWWVSEDVWKNKTEYPEVNSLRVGALYAFFQQELDKQKIAVGLDPTLERELEQIFHADNQPRLHADTLAKQYGYNSPNVQPIYAEMRKADSINLIKIEHIFNKYGYPGRKLVGDKQSITAWLVIQHASLELQEKYLPIMEKAAATGELDKSSFALQLCAT</sequence>
<dbReference type="Proteomes" id="UP000664795">
    <property type="component" value="Unassembled WGS sequence"/>
</dbReference>
<keyword evidence="3" id="KW-1185">Reference proteome</keyword>
<accession>A0A939GC37</accession>
<organism evidence="2 3">
    <name type="scientific">Fibrella aquatilis</name>
    <dbReference type="NCBI Taxonomy" id="2817059"/>
    <lineage>
        <taxon>Bacteria</taxon>
        <taxon>Pseudomonadati</taxon>
        <taxon>Bacteroidota</taxon>
        <taxon>Cytophagia</taxon>
        <taxon>Cytophagales</taxon>
        <taxon>Spirosomataceae</taxon>
        <taxon>Fibrella</taxon>
    </lineage>
</organism>
<evidence type="ECO:0000256" key="1">
    <source>
        <dbReference type="SAM" id="SignalP"/>
    </source>
</evidence>
<dbReference type="InterPro" id="IPR046732">
    <property type="entry name" value="DUF6624"/>
</dbReference>
<dbReference type="Pfam" id="PF20329">
    <property type="entry name" value="DUF6624"/>
    <property type="match status" value="1"/>
</dbReference>
<feature type="signal peptide" evidence="1">
    <location>
        <begin position="1"/>
        <end position="20"/>
    </location>
</feature>